<evidence type="ECO:0000256" key="1">
    <source>
        <dbReference type="SAM" id="MobiDB-lite"/>
    </source>
</evidence>
<dbReference type="Proteomes" id="UP000807342">
    <property type="component" value="Unassembled WGS sequence"/>
</dbReference>
<keyword evidence="3" id="KW-1185">Reference proteome</keyword>
<proteinExistence type="predicted"/>
<dbReference type="EMBL" id="MU151058">
    <property type="protein sequence ID" value="KAF9453887.1"/>
    <property type="molecule type" value="Genomic_DNA"/>
</dbReference>
<feature type="region of interest" description="Disordered" evidence="1">
    <location>
        <begin position="26"/>
        <end position="61"/>
    </location>
</feature>
<gene>
    <name evidence="2" type="ORF">P691DRAFT_564475</name>
</gene>
<feature type="compositionally biased region" description="Basic and acidic residues" evidence="1">
    <location>
        <begin position="32"/>
        <end position="41"/>
    </location>
</feature>
<accession>A0A9P5XLV3</accession>
<evidence type="ECO:0000313" key="3">
    <source>
        <dbReference type="Proteomes" id="UP000807342"/>
    </source>
</evidence>
<sequence>MHNILVPDDHDMELMLTSATVTLPQSTTCDVTEGRLEEPPTKKRRISPAAESRPQSSSRPAPIYLGDILVGNAWSTVSGKGYVKLGESVVIQRDGPSDGYPGSKPQKGKTSDKARKATGKKQVTLTSMLKPSIAKPARRKVDTVVRVVNHRGFGIISLDFQQRWPPGYRSCWIST</sequence>
<name>A0A9P5XLV3_9AGAR</name>
<comment type="caution">
    <text evidence="2">The sequence shown here is derived from an EMBL/GenBank/DDBJ whole genome shotgun (WGS) entry which is preliminary data.</text>
</comment>
<dbReference type="OrthoDB" id="448448at2759"/>
<dbReference type="AlphaFoldDB" id="A0A9P5XLV3"/>
<feature type="region of interest" description="Disordered" evidence="1">
    <location>
        <begin position="93"/>
        <end position="119"/>
    </location>
</feature>
<organism evidence="2 3">
    <name type="scientific">Macrolepiota fuliginosa MF-IS2</name>
    <dbReference type="NCBI Taxonomy" id="1400762"/>
    <lineage>
        <taxon>Eukaryota</taxon>
        <taxon>Fungi</taxon>
        <taxon>Dikarya</taxon>
        <taxon>Basidiomycota</taxon>
        <taxon>Agaricomycotina</taxon>
        <taxon>Agaricomycetes</taxon>
        <taxon>Agaricomycetidae</taxon>
        <taxon>Agaricales</taxon>
        <taxon>Agaricineae</taxon>
        <taxon>Agaricaceae</taxon>
        <taxon>Macrolepiota</taxon>
    </lineage>
</organism>
<evidence type="ECO:0000313" key="2">
    <source>
        <dbReference type="EMBL" id="KAF9453887.1"/>
    </source>
</evidence>
<reference evidence="2" key="1">
    <citation type="submission" date="2020-11" db="EMBL/GenBank/DDBJ databases">
        <authorList>
            <consortium name="DOE Joint Genome Institute"/>
            <person name="Ahrendt S."/>
            <person name="Riley R."/>
            <person name="Andreopoulos W."/>
            <person name="Labutti K."/>
            <person name="Pangilinan J."/>
            <person name="Ruiz-Duenas F.J."/>
            <person name="Barrasa J.M."/>
            <person name="Sanchez-Garcia M."/>
            <person name="Camarero S."/>
            <person name="Miyauchi S."/>
            <person name="Serrano A."/>
            <person name="Linde D."/>
            <person name="Babiker R."/>
            <person name="Drula E."/>
            <person name="Ayuso-Fernandez I."/>
            <person name="Pacheco R."/>
            <person name="Padilla G."/>
            <person name="Ferreira P."/>
            <person name="Barriuso J."/>
            <person name="Kellner H."/>
            <person name="Castanera R."/>
            <person name="Alfaro M."/>
            <person name="Ramirez L."/>
            <person name="Pisabarro A.G."/>
            <person name="Kuo A."/>
            <person name="Tritt A."/>
            <person name="Lipzen A."/>
            <person name="He G."/>
            <person name="Yan M."/>
            <person name="Ng V."/>
            <person name="Cullen D."/>
            <person name="Martin F."/>
            <person name="Rosso M.-N."/>
            <person name="Henrissat B."/>
            <person name="Hibbett D."/>
            <person name="Martinez A.T."/>
            <person name="Grigoriev I.V."/>
        </authorList>
    </citation>
    <scope>NUCLEOTIDE SEQUENCE</scope>
    <source>
        <strain evidence="2">MF-IS2</strain>
    </source>
</reference>
<protein>
    <submittedName>
        <fullName evidence="2">Uncharacterized protein</fullName>
    </submittedName>
</protein>